<evidence type="ECO:0000313" key="2">
    <source>
        <dbReference type="EMBL" id="GLI93672.1"/>
    </source>
</evidence>
<keyword evidence="3" id="KW-1185">Reference proteome</keyword>
<dbReference type="InterPro" id="IPR027417">
    <property type="entry name" value="P-loop_NTPase"/>
</dbReference>
<dbReference type="PROSITE" id="PS51199">
    <property type="entry name" value="SF4_HELICASE"/>
    <property type="match status" value="1"/>
</dbReference>
<dbReference type="SUPFAM" id="SSF56731">
    <property type="entry name" value="DNA primase core"/>
    <property type="match status" value="1"/>
</dbReference>
<dbReference type="EMBL" id="BSEC01000001">
    <property type="protein sequence ID" value="GLI93672.1"/>
    <property type="molecule type" value="Genomic_DNA"/>
</dbReference>
<gene>
    <name evidence="2" type="ORF">LMG27198_26640</name>
</gene>
<dbReference type="GO" id="GO:0003697">
    <property type="term" value="F:single-stranded DNA binding"/>
    <property type="evidence" value="ECO:0007669"/>
    <property type="project" value="InterPro"/>
</dbReference>
<dbReference type="Gene3D" id="3.40.50.300">
    <property type="entry name" value="P-loop containing nucleotide triphosphate hydrolases"/>
    <property type="match status" value="1"/>
</dbReference>
<sequence length="571" mass="63931">MIDELRALGIRIASARPGEHKATCPQCSATRRKKSDECLSVKIEGDRAVYHCHHCGWSGAVRERRDDGYGRFTPKPTASKPQFTYKAPTDEMNEWFAHRGISAATLFRAGVTMVETWMPSCAPGETVAAIAFPFYRAGEVVNVKYRTLDKRFRQEKGAEKILYGLDHAEGCDEIVVVEGELDALSIRECDMPNVVSVPDGAPQKVKDTADPEDAKFSYLANCADFLDKVKTFVIATDADGPGQALAEELARRLGRERCKRVTWPPGRKDANEVLVNDGREALMACIERAEPWPIHGLYAVDDFRAEVHALYDQGRSRALSTGWIGLDQHMTIAPGQLTVVTGIPSHGKSEFLDALAVNLAERFNWSFAVCSFENPVAEHISKLAEKRLDLPFWDGKTPRMSREELDRALDWANEHFRFIRADGDRDTADLDWVLEKCRAAVMRHGVRGVIIDPWNEIEHRRPAIMTESEFIGQALMRLKRFAATRGVHVWLVAHPAKLFAVNGSKEAPVPSLYDISGSANWANKADIGVVVYRNDKDKTTEIHVKKCRFKSIGTKGVVSLNYNPVTGRYYE</sequence>
<accession>A0A9W6GV71</accession>
<dbReference type="Pfam" id="PF03796">
    <property type="entry name" value="DnaB_C"/>
    <property type="match status" value="1"/>
</dbReference>
<dbReference type="RefSeq" id="WP_281803625.1">
    <property type="nucleotide sequence ID" value="NZ_BSEC01000001.1"/>
</dbReference>
<dbReference type="AlphaFoldDB" id="A0A9W6GV71"/>
<dbReference type="Proteomes" id="UP001144323">
    <property type="component" value="Unassembled WGS sequence"/>
</dbReference>
<evidence type="ECO:0000313" key="3">
    <source>
        <dbReference type="Proteomes" id="UP001144323"/>
    </source>
</evidence>
<organism evidence="2 3">
    <name type="scientific">Methylocystis echinoides</name>
    <dbReference type="NCBI Taxonomy" id="29468"/>
    <lineage>
        <taxon>Bacteria</taxon>
        <taxon>Pseudomonadati</taxon>
        <taxon>Pseudomonadota</taxon>
        <taxon>Alphaproteobacteria</taxon>
        <taxon>Hyphomicrobiales</taxon>
        <taxon>Methylocystaceae</taxon>
        <taxon>Methylocystis</taxon>
    </lineage>
</organism>
<feature type="domain" description="SF4 helicase" evidence="1">
    <location>
        <begin position="312"/>
        <end position="571"/>
    </location>
</feature>
<name>A0A9W6GV71_9HYPH</name>
<dbReference type="SUPFAM" id="SSF52540">
    <property type="entry name" value="P-loop containing nucleoside triphosphate hydrolases"/>
    <property type="match status" value="1"/>
</dbReference>
<dbReference type="GO" id="GO:0005524">
    <property type="term" value="F:ATP binding"/>
    <property type="evidence" value="ECO:0007669"/>
    <property type="project" value="InterPro"/>
</dbReference>
<dbReference type="PANTHER" id="PTHR12873">
    <property type="entry name" value="T7-LIKE MITOCHONDRIAL DNA HELICASE"/>
    <property type="match status" value="1"/>
</dbReference>
<comment type="caution">
    <text evidence="2">The sequence shown here is derived from an EMBL/GenBank/DDBJ whole genome shotgun (WGS) entry which is preliminary data.</text>
</comment>
<dbReference type="InterPro" id="IPR007694">
    <property type="entry name" value="DNA_helicase_DnaB-like_C"/>
</dbReference>
<protein>
    <recommendedName>
        <fullName evidence="1">SF4 helicase domain-containing protein</fullName>
    </recommendedName>
</protein>
<dbReference type="InterPro" id="IPR027032">
    <property type="entry name" value="Twinkle-like"/>
</dbReference>
<dbReference type="CDD" id="cd01029">
    <property type="entry name" value="TOPRIM_primases"/>
    <property type="match status" value="1"/>
</dbReference>
<dbReference type="GO" id="GO:0006260">
    <property type="term" value="P:DNA replication"/>
    <property type="evidence" value="ECO:0007669"/>
    <property type="project" value="InterPro"/>
</dbReference>
<dbReference type="PANTHER" id="PTHR12873:SF0">
    <property type="entry name" value="TWINKLE MTDNA HELICASE"/>
    <property type="match status" value="1"/>
</dbReference>
<evidence type="ECO:0000259" key="1">
    <source>
        <dbReference type="PROSITE" id="PS51199"/>
    </source>
</evidence>
<reference evidence="2" key="1">
    <citation type="journal article" date="2023" name="Int. J. Syst. Evol. Microbiol.">
        <title>Methylocystis iwaonis sp. nov., a type II methane-oxidizing bacterium from surface soil of a rice paddy field in Japan, and emended description of the genus Methylocystis (ex Whittenbury et al. 1970) Bowman et al. 1993.</title>
        <authorList>
            <person name="Kaise H."/>
            <person name="Sawadogo J.B."/>
            <person name="Alam M.S."/>
            <person name="Ueno C."/>
            <person name="Dianou D."/>
            <person name="Shinjo R."/>
            <person name="Asakawa S."/>
        </authorList>
    </citation>
    <scope>NUCLEOTIDE SEQUENCE</scope>
    <source>
        <strain evidence="2">LMG27198</strain>
    </source>
</reference>
<dbReference type="GO" id="GO:0043139">
    <property type="term" value="F:5'-3' DNA helicase activity"/>
    <property type="evidence" value="ECO:0007669"/>
    <property type="project" value="InterPro"/>
</dbReference>
<dbReference type="SMART" id="SM00493">
    <property type="entry name" value="TOPRIM"/>
    <property type="match status" value="1"/>
</dbReference>
<dbReference type="InterPro" id="IPR006171">
    <property type="entry name" value="TOPRIM_dom"/>
</dbReference>
<proteinExistence type="predicted"/>
<dbReference type="InterPro" id="IPR034154">
    <property type="entry name" value="TOPRIM_DnaG/twinkle"/>
</dbReference>
<dbReference type="Gene3D" id="3.40.1360.10">
    <property type="match status" value="1"/>
</dbReference>
<dbReference type="Pfam" id="PF13662">
    <property type="entry name" value="Toprim_4"/>
    <property type="match status" value="1"/>
</dbReference>